<evidence type="ECO:0000313" key="12">
    <source>
        <dbReference type="Proteomes" id="UP001168990"/>
    </source>
</evidence>
<dbReference type="Proteomes" id="UP001168990">
    <property type="component" value="Unassembled WGS sequence"/>
</dbReference>
<keyword evidence="12" id="KW-1185">Reference proteome</keyword>
<dbReference type="GO" id="GO:0007165">
    <property type="term" value="P:signal transduction"/>
    <property type="evidence" value="ECO:0007669"/>
    <property type="project" value="UniProtKB-KW"/>
</dbReference>
<feature type="transmembrane region" description="Helical" evidence="10">
    <location>
        <begin position="175"/>
        <end position="197"/>
    </location>
</feature>
<keyword evidence="7 10" id="KW-0472">Membrane</keyword>
<protein>
    <recommendedName>
        <fullName evidence="10">Odorant receptor</fullName>
    </recommendedName>
</protein>
<evidence type="ECO:0000256" key="2">
    <source>
        <dbReference type="ARBA" id="ARBA00022475"/>
    </source>
</evidence>
<keyword evidence="6 10" id="KW-1133">Transmembrane helix</keyword>
<comment type="subcellular location">
    <subcellularLocation>
        <location evidence="1 10">Cell membrane</location>
        <topology evidence="1 10">Multi-pass membrane protein</topology>
    </subcellularLocation>
</comment>
<dbReference type="Pfam" id="PF02949">
    <property type="entry name" value="7tm_6"/>
    <property type="match status" value="1"/>
</dbReference>
<feature type="transmembrane region" description="Helical" evidence="10">
    <location>
        <begin position="121"/>
        <end position="140"/>
    </location>
</feature>
<sequence>MGIFETPYFHNNKRFIILLGQWPFLSPIRQHSARCIVTVLITSILMPKLIKFIEVIDDIDGIIECVPMIGLHFASLTKFFNWIINSKKMKHLLIRIEQDWRNIKFNEDLKIMHKFYERGRVLTMAYAIVTMFSILGLYLASPSVPKFLDIIYPLNQSRDRIYLYQTEYFVDQDEYYIPILIHAYMTVPVSLCVIVFVDNMFAMYIHHACGLFAALRLHLESIHITINDNENSEDQSERYDEIYQKIVMCIKMHKNVLEFFNELESSGSISYLIILMINLSMITVTAIVTVMKIDQPSESIRFLAFTIGVIFHIFFSCFMGQKLIDESSVIFHAVYGFEWYSIPMNLQSLAIPIMIRSKNPCRLTAGKMITLSMDTFSLVMLSNQAQQLTEQSESVLFTSM</sequence>
<keyword evidence="9 10" id="KW-0807">Transducer</keyword>
<keyword evidence="2" id="KW-1003">Cell membrane</keyword>
<evidence type="ECO:0000256" key="4">
    <source>
        <dbReference type="ARBA" id="ARBA00022692"/>
    </source>
</evidence>
<dbReference type="PANTHER" id="PTHR21137:SF35">
    <property type="entry name" value="ODORANT RECEPTOR 19A-RELATED"/>
    <property type="match status" value="1"/>
</dbReference>
<evidence type="ECO:0000256" key="7">
    <source>
        <dbReference type="ARBA" id="ARBA00023136"/>
    </source>
</evidence>
<dbReference type="GO" id="GO:0005549">
    <property type="term" value="F:odorant binding"/>
    <property type="evidence" value="ECO:0007669"/>
    <property type="project" value="InterPro"/>
</dbReference>
<keyword evidence="5 10" id="KW-0552">Olfaction</keyword>
<comment type="caution">
    <text evidence="11">The sequence shown here is derived from an EMBL/GenBank/DDBJ whole genome shotgun (WGS) entry which is preliminary data.</text>
</comment>
<name>A0AA39KJY3_9HYME</name>
<evidence type="ECO:0000256" key="3">
    <source>
        <dbReference type="ARBA" id="ARBA00022606"/>
    </source>
</evidence>
<evidence type="ECO:0000256" key="10">
    <source>
        <dbReference type="RuleBase" id="RU351113"/>
    </source>
</evidence>
<evidence type="ECO:0000256" key="5">
    <source>
        <dbReference type="ARBA" id="ARBA00022725"/>
    </source>
</evidence>
<dbReference type="GO" id="GO:0005886">
    <property type="term" value="C:plasma membrane"/>
    <property type="evidence" value="ECO:0007669"/>
    <property type="project" value="UniProtKB-SubCell"/>
</dbReference>
<keyword evidence="8 10" id="KW-0675">Receptor</keyword>
<dbReference type="AlphaFoldDB" id="A0AA39KJY3"/>
<proteinExistence type="inferred from homology"/>
<organism evidence="11 12">
    <name type="scientific">Microctonus aethiopoides</name>
    <dbReference type="NCBI Taxonomy" id="144406"/>
    <lineage>
        <taxon>Eukaryota</taxon>
        <taxon>Metazoa</taxon>
        <taxon>Ecdysozoa</taxon>
        <taxon>Arthropoda</taxon>
        <taxon>Hexapoda</taxon>
        <taxon>Insecta</taxon>
        <taxon>Pterygota</taxon>
        <taxon>Neoptera</taxon>
        <taxon>Endopterygota</taxon>
        <taxon>Hymenoptera</taxon>
        <taxon>Apocrita</taxon>
        <taxon>Ichneumonoidea</taxon>
        <taxon>Braconidae</taxon>
        <taxon>Euphorinae</taxon>
        <taxon>Microctonus</taxon>
    </lineage>
</organism>
<keyword evidence="4 10" id="KW-0812">Transmembrane</keyword>
<gene>
    <name evidence="11" type="ORF">PV328_002788</name>
</gene>
<dbReference type="EMBL" id="JAQQBS010001422">
    <property type="protein sequence ID" value="KAK0164127.1"/>
    <property type="molecule type" value="Genomic_DNA"/>
</dbReference>
<comment type="caution">
    <text evidence="10">Lacks conserved residue(s) required for the propagation of feature annotation.</text>
</comment>
<feature type="transmembrane region" description="Helical" evidence="10">
    <location>
        <begin position="269"/>
        <end position="290"/>
    </location>
</feature>
<reference evidence="11" key="1">
    <citation type="journal article" date="2023" name="bioRxiv">
        <title>Scaffold-level genome assemblies of two parasitoid biocontrol wasps reveal the parthenogenesis mechanism and an associated novel virus.</title>
        <authorList>
            <person name="Inwood S."/>
            <person name="Skelly J."/>
            <person name="Guhlin J."/>
            <person name="Harrop T."/>
            <person name="Goldson S."/>
            <person name="Dearden P."/>
        </authorList>
    </citation>
    <scope>NUCLEOTIDE SEQUENCE</scope>
    <source>
        <strain evidence="11">Irish</strain>
        <tissue evidence="11">Whole body</tissue>
    </source>
</reference>
<dbReference type="GO" id="GO:0004984">
    <property type="term" value="F:olfactory receptor activity"/>
    <property type="evidence" value="ECO:0007669"/>
    <property type="project" value="InterPro"/>
</dbReference>
<evidence type="ECO:0000313" key="11">
    <source>
        <dbReference type="EMBL" id="KAK0164127.1"/>
    </source>
</evidence>
<evidence type="ECO:0000256" key="9">
    <source>
        <dbReference type="ARBA" id="ARBA00023224"/>
    </source>
</evidence>
<dbReference type="PANTHER" id="PTHR21137">
    <property type="entry name" value="ODORANT RECEPTOR"/>
    <property type="match status" value="1"/>
</dbReference>
<reference evidence="11" key="2">
    <citation type="submission" date="2023-03" db="EMBL/GenBank/DDBJ databases">
        <authorList>
            <person name="Inwood S.N."/>
            <person name="Skelly J.G."/>
            <person name="Guhlin J."/>
            <person name="Harrop T.W.R."/>
            <person name="Goldson S.G."/>
            <person name="Dearden P.K."/>
        </authorList>
    </citation>
    <scope>NUCLEOTIDE SEQUENCE</scope>
    <source>
        <strain evidence="11">Irish</strain>
        <tissue evidence="11">Whole body</tissue>
    </source>
</reference>
<evidence type="ECO:0000256" key="8">
    <source>
        <dbReference type="ARBA" id="ARBA00023170"/>
    </source>
</evidence>
<accession>A0AA39KJY3</accession>
<feature type="transmembrane region" description="Helical" evidence="10">
    <location>
        <begin position="302"/>
        <end position="324"/>
    </location>
</feature>
<evidence type="ECO:0000256" key="1">
    <source>
        <dbReference type="ARBA" id="ARBA00004651"/>
    </source>
</evidence>
<keyword evidence="3 10" id="KW-0716">Sensory transduction</keyword>
<dbReference type="InterPro" id="IPR004117">
    <property type="entry name" value="7tm6_olfct_rcpt"/>
</dbReference>
<evidence type="ECO:0000256" key="6">
    <source>
        <dbReference type="ARBA" id="ARBA00022989"/>
    </source>
</evidence>
<comment type="similarity">
    <text evidence="10">Belongs to the insect chemoreceptor superfamily. Heteromeric odorant receptor channel (TC 1.A.69) family.</text>
</comment>